<organism evidence="1 2">
    <name type="scientific">Reyranella soli</name>
    <dbReference type="NCBI Taxonomy" id="1230389"/>
    <lineage>
        <taxon>Bacteria</taxon>
        <taxon>Pseudomonadati</taxon>
        <taxon>Pseudomonadota</taxon>
        <taxon>Alphaproteobacteria</taxon>
        <taxon>Hyphomicrobiales</taxon>
        <taxon>Reyranellaceae</taxon>
        <taxon>Reyranella</taxon>
    </lineage>
</organism>
<dbReference type="AlphaFoldDB" id="A0A512NLM7"/>
<evidence type="ECO:0000313" key="1">
    <source>
        <dbReference type="EMBL" id="GEP59819.1"/>
    </source>
</evidence>
<gene>
    <name evidence="1" type="ORF">RSO01_69850</name>
</gene>
<name>A0A512NLM7_9HYPH</name>
<accession>A0A512NLM7</accession>
<keyword evidence="2" id="KW-1185">Reference proteome</keyword>
<evidence type="ECO:0008006" key="3">
    <source>
        <dbReference type="Google" id="ProtNLM"/>
    </source>
</evidence>
<dbReference type="EMBL" id="BKAJ01000141">
    <property type="protein sequence ID" value="GEP59819.1"/>
    <property type="molecule type" value="Genomic_DNA"/>
</dbReference>
<sequence>MYGVGTTNYDGVMARHLQVSHGGKASRHTDRVDVAARCLVYNFFVAINGTPDASRLLRDIDETVETFARAVERGWIEVFDRRQKSGDVVRLVALTDEGRRIARDNFH</sequence>
<dbReference type="Proteomes" id="UP000321058">
    <property type="component" value="Unassembled WGS sequence"/>
</dbReference>
<reference evidence="1 2" key="1">
    <citation type="submission" date="2019-07" db="EMBL/GenBank/DDBJ databases">
        <title>Whole genome shotgun sequence of Reyranella soli NBRC 108950.</title>
        <authorList>
            <person name="Hosoyama A."/>
            <person name="Uohara A."/>
            <person name="Ohji S."/>
            <person name="Ichikawa N."/>
        </authorList>
    </citation>
    <scope>NUCLEOTIDE SEQUENCE [LARGE SCALE GENOMIC DNA]</scope>
    <source>
        <strain evidence="1 2">NBRC 108950</strain>
    </source>
</reference>
<proteinExistence type="predicted"/>
<protein>
    <recommendedName>
        <fullName evidence="3">HTH marR-type domain-containing protein</fullName>
    </recommendedName>
</protein>
<comment type="caution">
    <text evidence="1">The sequence shown here is derived from an EMBL/GenBank/DDBJ whole genome shotgun (WGS) entry which is preliminary data.</text>
</comment>
<dbReference type="RefSeq" id="WP_170303585.1">
    <property type="nucleotide sequence ID" value="NZ_BKAJ01000141.1"/>
</dbReference>
<evidence type="ECO:0000313" key="2">
    <source>
        <dbReference type="Proteomes" id="UP000321058"/>
    </source>
</evidence>